<evidence type="ECO:0000313" key="2">
    <source>
        <dbReference type="EMBL" id="GAA1533783.1"/>
    </source>
</evidence>
<protein>
    <recommendedName>
        <fullName evidence="4">Secreted protein</fullName>
    </recommendedName>
</protein>
<organism evidence="2 3">
    <name type="scientific">Dermacoccus barathri</name>
    <dbReference type="NCBI Taxonomy" id="322601"/>
    <lineage>
        <taxon>Bacteria</taxon>
        <taxon>Bacillati</taxon>
        <taxon>Actinomycetota</taxon>
        <taxon>Actinomycetes</taxon>
        <taxon>Micrococcales</taxon>
        <taxon>Dermacoccaceae</taxon>
        <taxon>Dermacoccus</taxon>
    </lineage>
</organism>
<feature type="compositionally biased region" description="Acidic residues" evidence="1">
    <location>
        <begin position="34"/>
        <end position="60"/>
    </location>
</feature>
<sequence>MTLLTLIDILSVLTSWPTLPTLGPDESSPPESSFDSEELGLDDELLGSSLGDEDSDDSGDFELLGLSSLGAASLEELDEELELVPPEPSTCVQALMPRAIVPAIAATLSLRVINLVMCSSPCSE</sequence>
<feature type="region of interest" description="Disordered" evidence="1">
    <location>
        <begin position="16"/>
        <end position="62"/>
    </location>
</feature>
<dbReference type="EMBL" id="BAAANV010000015">
    <property type="protein sequence ID" value="GAA1533783.1"/>
    <property type="molecule type" value="Genomic_DNA"/>
</dbReference>
<reference evidence="2 3" key="1">
    <citation type="journal article" date="2019" name="Int. J. Syst. Evol. Microbiol.">
        <title>The Global Catalogue of Microorganisms (GCM) 10K type strain sequencing project: providing services to taxonomists for standard genome sequencing and annotation.</title>
        <authorList>
            <consortium name="The Broad Institute Genomics Platform"/>
            <consortium name="The Broad Institute Genome Sequencing Center for Infectious Disease"/>
            <person name="Wu L."/>
            <person name="Ma J."/>
        </authorList>
    </citation>
    <scope>NUCLEOTIDE SEQUENCE [LARGE SCALE GENOMIC DNA]</scope>
    <source>
        <strain evidence="2 3">JCM 14588</strain>
    </source>
</reference>
<name>A0ABN2B4X3_9MICO</name>
<comment type="caution">
    <text evidence="2">The sequence shown here is derived from an EMBL/GenBank/DDBJ whole genome shotgun (WGS) entry which is preliminary data.</text>
</comment>
<evidence type="ECO:0008006" key="4">
    <source>
        <dbReference type="Google" id="ProtNLM"/>
    </source>
</evidence>
<keyword evidence="3" id="KW-1185">Reference proteome</keyword>
<dbReference type="Proteomes" id="UP001501288">
    <property type="component" value="Unassembled WGS sequence"/>
</dbReference>
<gene>
    <name evidence="2" type="ORF">GCM10009762_05160</name>
</gene>
<feature type="compositionally biased region" description="Low complexity" evidence="1">
    <location>
        <begin position="24"/>
        <end position="33"/>
    </location>
</feature>
<evidence type="ECO:0000256" key="1">
    <source>
        <dbReference type="SAM" id="MobiDB-lite"/>
    </source>
</evidence>
<accession>A0ABN2B4X3</accession>
<proteinExistence type="predicted"/>
<evidence type="ECO:0000313" key="3">
    <source>
        <dbReference type="Proteomes" id="UP001501288"/>
    </source>
</evidence>